<comment type="caution">
    <text evidence="1">The sequence shown here is derived from an EMBL/GenBank/DDBJ whole genome shotgun (WGS) entry which is preliminary data.</text>
</comment>
<dbReference type="Proteomes" id="UP000886885">
    <property type="component" value="Chromosome 9A"/>
</dbReference>
<evidence type="ECO:0000313" key="2">
    <source>
        <dbReference type="Proteomes" id="UP000886885"/>
    </source>
</evidence>
<dbReference type="EMBL" id="JAAWWB010000017">
    <property type="protein sequence ID" value="KAG6762411.1"/>
    <property type="molecule type" value="Genomic_DNA"/>
</dbReference>
<accession>A0A8X8CH52</accession>
<keyword evidence="2" id="KW-1185">Reference proteome</keyword>
<gene>
    <name evidence="1" type="ORF">POTOM_032910</name>
</gene>
<proteinExistence type="predicted"/>
<evidence type="ECO:0000313" key="1">
    <source>
        <dbReference type="EMBL" id="KAG6762411.1"/>
    </source>
</evidence>
<name>A0A8X8CH52_POPTO</name>
<dbReference type="AlphaFoldDB" id="A0A8X8CH52"/>
<organism evidence="1 2">
    <name type="scientific">Populus tomentosa</name>
    <name type="common">Chinese white poplar</name>
    <dbReference type="NCBI Taxonomy" id="118781"/>
    <lineage>
        <taxon>Eukaryota</taxon>
        <taxon>Viridiplantae</taxon>
        <taxon>Streptophyta</taxon>
        <taxon>Embryophyta</taxon>
        <taxon>Tracheophyta</taxon>
        <taxon>Spermatophyta</taxon>
        <taxon>Magnoliopsida</taxon>
        <taxon>eudicotyledons</taxon>
        <taxon>Gunneridae</taxon>
        <taxon>Pentapetalae</taxon>
        <taxon>rosids</taxon>
        <taxon>fabids</taxon>
        <taxon>Malpighiales</taxon>
        <taxon>Salicaceae</taxon>
        <taxon>Saliceae</taxon>
        <taxon>Populus</taxon>
    </lineage>
</organism>
<reference evidence="1" key="1">
    <citation type="journal article" date="2020" name="bioRxiv">
        <title>Hybrid origin of Populus tomentosa Carr. identified through genome sequencing and phylogenomic analysis.</title>
        <authorList>
            <person name="An X."/>
            <person name="Gao K."/>
            <person name="Chen Z."/>
            <person name="Li J."/>
            <person name="Yang X."/>
            <person name="Yang X."/>
            <person name="Zhou J."/>
            <person name="Guo T."/>
            <person name="Zhao T."/>
            <person name="Huang S."/>
            <person name="Miao D."/>
            <person name="Khan W.U."/>
            <person name="Rao P."/>
            <person name="Ye M."/>
            <person name="Lei B."/>
            <person name="Liao W."/>
            <person name="Wang J."/>
            <person name="Ji L."/>
            <person name="Li Y."/>
            <person name="Guo B."/>
            <person name="Mustafa N.S."/>
            <person name="Li S."/>
            <person name="Yun Q."/>
            <person name="Keller S.R."/>
            <person name="Mao J."/>
            <person name="Zhang R."/>
            <person name="Strauss S.H."/>
        </authorList>
    </citation>
    <scope>NUCLEOTIDE SEQUENCE</scope>
    <source>
        <strain evidence="1">GM15</strain>
        <tissue evidence="1">Leaf</tissue>
    </source>
</reference>
<protein>
    <submittedName>
        <fullName evidence="1">Uncharacterized protein</fullName>
    </submittedName>
</protein>
<sequence length="137" mass="15633">MRGFLHSLLAQVMMISKGLIQDKPHQLYQKAFFHYWQARLQISFASAILSLLLTSNVHTNQASAVFRTSYDVSSSHHTSTVLPPPQLPWKKKAFDWLAWWSQGVLLKGPRRGRKIFKIFECAVLLTSVPEPCASLPR</sequence>